<proteinExistence type="predicted"/>
<name>A0A7J6F7W6_CANSA</name>
<dbReference type="GO" id="GO:0019843">
    <property type="term" value="F:rRNA binding"/>
    <property type="evidence" value="ECO:0007669"/>
    <property type="project" value="TreeGrafter"/>
</dbReference>
<dbReference type="PANTHER" id="PTHR12661:SF5">
    <property type="entry name" value="SUPPRESSOR OF SWI4 1 HOMOLOG"/>
    <property type="match status" value="1"/>
</dbReference>
<dbReference type="Proteomes" id="UP000525078">
    <property type="component" value="Unassembled WGS sequence"/>
</dbReference>
<dbReference type="AlphaFoldDB" id="A0A7J6F7W6"/>
<dbReference type="InterPro" id="IPR045112">
    <property type="entry name" value="PPAN-like"/>
</dbReference>
<protein>
    <submittedName>
        <fullName evidence="1">Uncharacterized protein</fullName>
    </submittedName>
</protein>
<evidence type="ECO:0000313" key="2">
    <source>
        <dbReference type="Proteomes" id="UP000525078"/>
    </source>
</evidence>
<dbReference type="PANTHER" id="PTHR12661">
    <property type="entry name" value="PETER PAN-RELATED"/>
    <property type="match status" value="1"/>
</dbReference>
<dbReference type="GO" id="GO:0030687">
    <property type="term" value="C:preribosome, large subunit precursor"/>
    <property type="evidence" value="ECO:0007669"/>
    <property type="project" value="TreeGrafter"/>
</dbReference>
<accession>A0A7J6F7W6</accession>
<evidence type="ECO:0000313" key="1">
    <source>
        <dbReference type="EMBL" id="KAF4366784.1"/>
    </source>
</evidence>
<gene>
    <name evidence="1" type="ORF">F8388_004640</name>
</gene>
<organism evidence="1 2">
    <name type="scientific">Cannabis sativa</name>
    <name type="common">Hemp</name>
    <name type="synonym">Marijuana</name>
    <dbReference type="NCBI Taxonomy" id="3483"/>
    <lineage>
        <taxon>Eukaryota</taxon>
        <taxon>Viridiplantae</taxon>
        <taxon>Streptophyta</taxon>
        <taxon>Embryophyta</taxon>
        <taxon>Tracheophyta</taxon>
        <taxon>Spermatophyta</taxon>
        <taxon>Magnoliopsida</taxon>
        <taxon>eudicotyledons</taxon>
        <taxon>Gunneridae</taxon>
        <taxon>Pentapetalae</taxon>
        <taxon>rosids</taxon>
        <taxon>fabids</taxon>
        <taxon>Rosales</taxon>
        <taxon>Cannabaceae</taxon>
        <taxon>Cannabis</taxon>
    </lineage>
</organism>
<dbReference type="GO" id="GO:0000027">
    <property type="term" value="P:ribosomal large subunit assembly"/>
    <property type="evidence" value="ECO:0007669"/>
    <property type="project" value="TreeGrafter"/>
</dbReference>
<comment type="caution">
    <text evidence="1">The sequence shown here is derived from an EMBL/GenBank/DDBJ whole genome shotgun (WGS) entry which is preliminary data.</text>
</comment>
<sequence length="75" mass="8601">MGFEKKQNNLKDFLNVAGPMCVTHFLILSKTPSAPYLRVARTPQGPIFTFKRQEYSLDVDVLGDLTHTFHIFLFV</sequence>
<reference evidence="1 2" key="1">
    <citation type="journal article" date="2020" name="bioRxiv">
        <title>Sequence and annotation of 42 cannabis genomes reveals extensive copy number variation in cannabinoid synthesis and pathogen resistance genes.</title>
        <authorList>
            <person name="Mckernan K.J."/>
            <person name="Helbert Y."/>
            <person name="Kane L.T."/>
            <person name="Ebling H."/>
            <person name="Zhang L."/>
            <person name="Liu B."/>
            <person name="Eaton Z."/>
            <person name="Mclaughlin S."/>
            <person name="Kingan S."/>
            <person name="Baybayan P."/>
            <person name="Concepcion G."/>
            <person name="Jordan M."/>
            <person name="Riva A."/>
            <person name="Barbazuk W."/>
            <person name="Harkins T."/>
        </authorList>
    </citation>
    <scope>NUCLEOTIDE SEQUENCE [LARGE SCALE GENOMIC DNA]</scope>
    <source>
        <strain evidence="2">cv. Jamaican Lion 4</strain>
        <tissue evidence="1">Leaf</tissue>
    </source>
</reference>
<dbReference type="EMBL" id="JAATIP010000147">
    <property type="protein sequence ID" value="KAF4366784.1"/>
    <property type="molecule type" value="Genomic_DNA"/>
</dbReference>